<keyword evidence="3 8" id="KW-0418">Kinase</keyword>
<evidence type="ECO:0000256" key="4">
    <source>
        <dbReference type="ARBA" id="ARBA00022840"/>
    </source>
</evidence>
<evidence type="ECO:0000256" key="6">
    <source>
        <dbReference type="ARBA" id="ARBA00038999"/>
    </source>
</evidence>
<keyword evidence="2" id="KW-0547">Nucleotide-binding</keyword>
<dbReference type="Gene3D" id="1.10.510.10">
    <property type="entry name" value="Transferase(Phosphotransferase) domain 1"/>
    <property type="match status" value="1"/>
</dbReference>
<dbReference type="PROSITE" id="PS00108">
    <property type="entry name" value="PROTEIN_KINASE_ST"/>
    <property type="match status" value="1"/>
</dbReference>
<protein>
    <recommendedName>
        <fullName evidence="6">mitogen-activated protein kinase kinase</fullName>
        <ecNumber evidence="6">2.7.12.2</ecNumber>
    </recommendedName>
</protein>
<keyword evidence="4" id="KW-0067">ATP-binding</keyword>
<dbReference type="Pfam" id="PF00069">
    <property type="entry name" value="Pkinase"/>
    <property type="match status" value="1"/>
</dbReference>
<dbReference type="PANTHER" id="PTHR48013:SF18">
    <property type="entry name" value="KINASE, PUTATIVE-RELATED"/>
    <property type="match status" value="1"/>
</dbReference>
<gene>
    <name evidence="8" type="primary">pknH_1</name>
    <name evidence="8" type="ORF">Q31a_56780</name>
</gene>
<dbReference type="GO" id="GO:0004672">
    <property type="term" value="F:protein kinase activity"/>
    <property type="evidence" value="ECO:0007669"/>
    <property type="project" value="InterPro"/>
</dbReference>
<keyword evidence="1 8" id="KW-0808">Transferase</keyword>
<dbReference type="AlphaFoldDB" id="A0A518GFG0"/>
<proteinExistence type="inferred from homology"/>
<dbReference type="InterPro" id="IPR008271">
    <property type="entry name" value="Ser/Thr_kinase_AS"/>
</dbReference>
<reference evidence="8 9" key="1">
    <citation type="submission" date="2019-02" db="EMBL/GenBank/DDBJ databases">
        <title>Deep-cultivation of Planctomycetes and their phenomic and genomic characterization uncovers novel biology.</title>
        <authorList>
            <person name="Wiegand S."/>
            <person name="Jogler M."/>
            <person name="Boedeker C."/>
            <person name="Pinto D."/>
            <person name="Vollmers J."/>
            <person name="Rivas-Marin E."/>
            <person name="Kohn T."/>
            <person name="Peeters S.H."/>
            <person name="Heuer A."/>
            <person name="Rast P."/>
            <person name="Oberbeckmann S."/>
            <person name="Bunk B."/>
            <person name="Jeske O."/>
            <person name="Meyerdierks A."/>
            <person name="Storesund J.E."/>
            <person name="Kallscheuer N."/>
            <person name="Luecker S."/>
            <person name="Lage O.M."/>
            <person name="Pohl T."/>
            <person name="Merkel B.J."/>
            <person name="Hornburger P."/>
            <person name="Mueller R.-W."/>
            <person name="Bruemmer F."/>
            <person name="Labrenz M."/>
            <person name="Spormann A.M."/>
            <person name="Op den Camp H."/>
            <person name="Overmann J."/>
            <person name="Amann R."/>
            <person name="Jetten M.S.M."/>
            <person name="Mascher T."/>
            <person name="Medema M.H."/>
            <person name="Devos D.P."/>
            <person name="Kaster A.-K."/>
            <person name="Ovreas L."/>
            <person name="Rohde M."/>
            <person name="Galperin M.Y."/>
            <person name="Jogler C."/>
        </authorList>
    </citation>
    <scope>NUCLEOTIDE SEQUENCE [LARGE SCALE GENOMIC DNA]</scope>
    <source>
        <strain evidence="8 9">Q31a</strain>
    </source>
</reference>
<dbReference type="RefSeq" id="WP_145084477.1">
    <property type="nucleotide sequence ID" value="NZ_CP036298.1"/>
</dbReference>
<evidence type="ECO:0000256" key="1">
    <source>
        <dbReference type="ARBA" id="ARBA00022679"/>
    </source>
</evidence>
<dbReference type="GO" id="GO:0005524">
    <property type="term" value="F:ATP binding"/>
    <property type="evidence" value="ECO:0007669"/>
    <property type="project" value="UniProtKB-KW"/>
</dbReference>
<evidence type="ECO:0000256" key="3">
    <source>
        <dbReference type="ARBA" id="ARBA00022777"/>
    </source>
</evidence>
<evidence type="ECO:0000256" key="5">
    <source>
        <dbReference type="ARBA" id="ARBA00038035"/>
    </source>
</evidence>
<name>A0A518GFG0_9BACT</name>
<accession>A0A518GFG0</accession>
<dbReference type="Proteomes" id="UP000318017">
    <property type="component" value="Chromosome"/>
</dbReference>
<dbReference type="EMBL" id="CP036298">
    <property type="protein sequence ID" value="QDV27290.1"/>
    <property type="molecule type" value="Genomic_DNA"/>
</dbReference>
<dbReference type="PANTHER" id="PTHR48013">
    <property type="entry name" value="DUAL SPECIFICITY MITOGEN-ACTIVATED PROTEIN KINASE KINASE 5-RELATED"/>
    <property type="match status" value="1"/>
</dbReference>
<dbReference type="InterPro" id="IPR011009">
    <property type="entry name" value="Kinase-like_dom_sf"/>
</dbReference>
<comment type="similarity">
    <text evidence="5">Belongs to the protein kinase superfamily. STE Ser/Thr protein kinase family. MAP kinase kinase subfamily.</text>
</comment>
<dbReference type="SMART" id="SM00220">
    <property type="entry name" value="S_TKc"/>
    <property type="match status" value="1"/>
</dbReference>
<sequence length="302" mass="34393">MTKIRDFLGPYRLARLIRMGSTCQVWEGIETATGDRYALKVLREDFRTDKLELSQLKTEFEIAKAMNHPNVIRMHDLVLSSNTPFLVLELFSELNMKQALRRGTESIAFMLEKICQQSAEGLFHMHEKGFVHCDVKPDNFLVSREGEVKLIDFTISRKIPKGLGKLFGGKAKTVQGTRSYMSPEQIRNHVLDGRADIYSLGCVFFELATGKLPYTGDSPNDLLNKHLSAPIPSPLVTNDNLTPEFTAVIRSMMAKKPEDRPGSMWELLKTLRVTRIFKKQPRIPDKSIFDDFQSTGRVMPQQ</sequence>
<keyword evidence="9" id="KW-1185">Reference proteome</keyword>
<organism evidence="8 9">
    <name type="scientific">Aureliella helgolandensis</name>
    <dbReference type="NCBI Taxonomy" id="2527968"/>
    <lineage>
        <taxon>Bacteria</taxon>
        <taxon>Pseudomonadati</taxon>
        <taxon>Planctomycetota</taxon>
        <taxon>Planctomycetia</taxon>
        <taxon>Pirellulales</taxon>
        <taxon>Pirellulaceae</taxon>
        <taxon>Aureliella</taxon>
    </lineage>
</organism>
<evidence type="ECO:0000313" key="8">
    <source>
        <dbReference type="EMBL" id="QDV27290.1"/>
    </source>
</evidence>
<feature type="domain" description="Protein kinase" evidence="7">
    <location>
        <begin position="11"/>
        <end position="283"/>
    </location>
</feature>
<evidence type="ECO:0000313" key="9">
    <source>
        <dbReference type="Proteomes" id="UP000318017"/>
    </source>
</evidence>
<evidence type="ECO:0000259" key="7">
    <source>
        <dbReference type="PROSITE" id="PS50011"/>
    </source>
</evidence>
<dbReference type="PROSITE" id="PS50011">
    <property type="entry name" value="PROTEIN_KINASE_DOM"/>
    <property type="match status" value="1"/>
</dbReference>
<dbReference type="SUPFAM" id="SSF56112">
    <property type="entry name" value="Protein kinase-like (PK-like)"/>
    <property type="match status" value="1"/>
</dbReference>
<dbReference type="KEGG" id="ahel:Q31a_56780"/>
<dbReference type="EC" id="2.7.12.2" evidence="6"/>
<dbReference type="CDD" id="cd14014">
    <property type="entry name" value="STKc_PknB_like"/>
    <property type="match status" value="1"/>
</dbReference>
<evidence type="ECO:0000256" key="2">
    <source>
        <dbReference type="ARBA" id="ARBA00022741"/>
    </source>
</evidence>
<dbReference type="OrthoDB" id="6111975at2"/>
<dbReference type="InterPro" id="IPR000719">
    <property type="entry name" value="Prot_kinase_dom"/>
</dbReference>